<proteinExistence type="predicted"/>
<dbReference type="Proteomes" id="UP000593765">
    <property type="component" value="Chromosome"/>
</dbReference>
<gene>
    <name evidence="2" type="ORF">IPV69_23760</name>
</gene>
<reference evidence="2 3" key="1">
    <citation type="submission" date="2020-10" db="EMBL/GenBank/DDBJ databases">
        <title>Wide distribution of Phycisphaera-like planctomycetes from WD2101 soil group in peatlands and genome analysis of the first cultivated representative.</title>
        <authorList>
            <person name="Dedysh S.N."/>
            <person name="Beletsky A.V."/>
            <person name="Ivanova A."/>
            <person name="Kulichevskaya I.S."/>
            <person name="Suzina N.E."/>
            <person name="Philippov D.A."/>
            <person name="Rakitin A.L."/>
            <person name="Mardanov A.V."/>
            <person name="Ravin N.V."/>
        </authorList>
    </citation>
    <scope>NUCLEOTIDE SEQUENCE [LARGE SCALE GENOMIC DNA]</scope>
    <source>
        <strain evidence="2 3">M1803</strain>
    </source>
</reference>
<evidence type="ECO:0008006" key="4">
    <source>
        <dbReference type="Google" id="ProtNLM"/>
    </source>
</evidence>
<feature type="signal peptide" evidence="1">
    <location>
        <begin position="1"/>
        <end position="22"/>
    </location>
</feature>
<keyword evidence="3" id="KW-1185">Reference proteome</keyword>
<protein>
    <recommendedName>
        <fullName evidence="4">DUF3828 domain-containing protein</fullName>
    </recommendedName>
</protein>
<dbReference type="RefSeq" id="WP_206292219.1">
    <property type="nucleotide sequence ID" value="NZ_CP063458.1"/>
</dbReference>
<evidence type="ECO:0000256" key="1">
    <source>
        <dbReference type="SAM" id="SignalP"/>
    </source>
</evidence>
<evidence type="ECO:0000313" key="2">
    <source>
        <dbReference type="EMBL" id="QOV89194.1"/>
    </source>
</evidence>
<dbReference type="AlphaFoldDB" id="A0A7M2WV51"/>
<organism evidence="2 3">
    <name type="scientific">Humisphaera borealis</name>
    <dbReference type="NCBI Taxonomy" id="2807512"/>
    <lineage>
        <taxon>Bacteria</taxon>
        <taxon>Pseudomonadati</taxon>
        <taxon>Planctomycetota</taxon>
        <taxon>Phycisphaerae</taxon>
        <taxon>Tepidisphaerales</taxon>
        <taxon>Tepidisphaeraceae</taxon>
        <taxon>Humisphaera</taxon>
    </lineage>
</organism>
<feature type="chain" id="PRO_5034480285" description="DUF3828 domain-containing protein" evidence="1">
    <location>
        <begin position="23"/>
        <end position="211"/>
    </location>
</feature>
<keyword evidence="1" id="KW-0732">Signal</keyword>
<accession>A0A7M2WV51</accession>
<name>A0A7M2WV51_9BACT</name>
<dbReference type="KEGG" id="hbs:IPV69_23760"/>
<dbReference type="EMBL" id="CP063458">
    <property type="protein sequence ID" value="QOV89194.1"/>
    <property type="molecule type" value="Genomic_DNA"/>
</dbReference>
<evidence type="ECO:0000313" key="3">
    <source>
        <dbReference type="Proteomes" id="UP000593765"/>
    </source>
</evidence>
<sequence>MKRKCSVLAVAMFALLAISAAAVRAEDAPKDSADQVTVRAAAIAFADLLADPDFAKAKSAFVGSQEQVELAQHMHAVIHARKKLVAAVLKAMPNEKPPQGDDLTVEGLKKRMARYEVTISGDTATVGPDIKLSKTGGAWKVADIAANPNGRQVVTTLFPAMTAAMMEVIPDVEAGKFKTPKEMEQAMRPKMQAAMKALDEKMKAAATKPSK</sequence>